<reference evidence="2 3" key="1">
    <citation type="submission" date="2019-03" db="EMBL/GenBank/DDBJ databases">
        <title>Genomic Encyclopedia of Type Strains, Phase IV (KMG-IV): sequencing the most valuable type-strain genomes for metagenomic binning, comparative biology and taxonomic classification.</title>
        <authorList>
            <person name="Goeker M."/>
        </authorList>
    </citation>
    <scope>NUCLEOTIDE SEQUENCE [LARGE SCALE GENOMIC DNA]</scope>
    <source>
        <strain evidence="2 3">DSM 24629</strain>
    </source>
</reference>
<organism evidence="2 3">
    <name type="scientific">Natranaerovirga pectinivora</name>
    <dbReference type="NCBI Taxonomy" id="682400"/>
    <lineage>
        <taxon>Bacteria</taxon>
        <taxon>Bacillati</taxon>
        <taxon>Bacillota</taxon>
        <taxon>Clostridia</taxon>
        <taxon>Lachnospirales</taxon>
        <taxon>Natranaerovirgaceae</taxon>
        <taxon>Natranaerovirga</taxon>
    </lineage>
</organism>
<proteinExistence type="predicted"/>
<protein>
    <submittedName>
        <fullName evidence="2">Uncharacterized protein</fullName>
    </submittedName>
</protein>
<evidence type="ECO:0000313" key="2">
    <source>
        <dbReference type="EMBL" id="TCT13957.1"/>
    </source>
</evidence>
<keyword evidence="1" id="KW-0812">Transmembrane</keyword>
<dbReference type="OrthoDB" id="2085661at2"/>
<dbReference type="InterPro" id="IPR049971">
    <property type="entry name" value="CLC_0170-like"/>
</dbReference>
<evidence type="ECO:0000313" key="3">
    <source>
        <dbReference type="Proteomes" id="UP000294902"/>
    </source>
</evidence>
<feature type="transmembrane region" description="Helical" evidence="1">
    <location>
        <begin position="50"/>
        <end position="68"/>
    </location>
</feature>
<keyword evidence="1" id="KW-1133">Transmembrane helix</keyword>
<feature type="transmembrane region" description="Helical" evidence="1">
    <location>
        <begin position="12"/>
        <end position="30"/>
    </location>
</feature>
<dbReference type="Proteomes" id="UP000294902">
    <property type="component" value="Unassembled WGS sequence"/>
</dbReference>
<gene>
    <name evidence="2" type="ORF">EDC18_10726</name>
</gene>
<sequence>MEEIIYKLKANFTLNVVIFMIIISLILYYIDRKKFIEQEYKTEEKVAKILSYIYFFGSLGLFIALRFLP</sequence>
<name>A0A4R3MIF0_9FIRM</name>
<dbReference type="RefSeq" id="WP_132252781.1">
    <property type="nucleotide sequence ID" value="NZ_SMAL01000007.1"/>
</dbReference>
<dbReference type="AlphaFoldDB" id="A0A4R3MIF0"/>
<keyword evidence="3" id="KW-1185">Reference proteome</keyword>
<comment type="caution">
    <text evidence="2">The sequence shown here is derived from an EMBL/GenBank/DDBJ whole genome shotgun (WGS) entry which is preliminary data.</text>
</comment>
<accession>A0A4R3MIF0</accession>
<dbReference type="EMBL" id="SMAL01000007">
    <property type="protein sequence ID" value="TCT13957.1"/>
    <property type="molecule type" value="Genomic_DNA"/>
</dbReference>
<evidence type="ECO:0000256" key="1">
    <source>
        <dbReference type="SAM" id="Phobius"/>
    </source>
</evidence>
<keyword evidence="1" id="KW-0472">Membrane</keyword>
<dbReference type="NCBIfam" id="NF042414">
    <property type="entry name" value="CLC_0170_fam"/>
    <property type="match status" value="1"/>
</dbReference>